<evidence type="ECO:0000259" key="7">
    <source>
        <dbReference type="PROSITE" id="PS50151"/>
    </source>
</evidence>
<dbReference type="Pfam" id="PF14520">
    <property type="entry name" value="HHH_5"/>
    <property type="match status" value="1"/>
</dbReference>
<keyword evidence="11" id="KW-1185">Reference proteome</keyword>
<feature type="domain" description="UVR" evidence="7">
    <location>
        <begin position="205"/>
        <end position="240"/>
    </location>
</feature>
<dbReference type="GO" id="GO:0009432">
    <property type="term" value="P:SOS response"/>
    <property type="evidence" value="ECO:0007669"/>
    <property type="project" value="UniProtKB-UniRule"/>
</dbReference>
<dbReference type="SUPFAM" id="SSF46600">
    <property type="entry name" value="C-terminal UvrC-binding domain of UvrB"/>
    <property type="match status" value="1"/>
</dbReference>
<proteinExistence type="inferred from homology"/>
<dbReference type="Gene3D" id="1.10.150.20">
    <property type="entry name" value="5' to 3' exonuclease, C-terminal subdomain"/>
    <property type="match status" value="1"/>
</dbReference>
<dbReference type="InterPro" id="IPR050066">
    <property type="entry name" value="UvrABC_protein_C"/>
</dbReference>
<dbReference type="HAMAP" id="MF_00203">
    <property type="entry name" value="UvrC"/>
    <property type="match status" value="1"/>
</dbReference>
<keyword evidence="3 6" id="KW-0228">DNA excision</keyword>
<sequence length="620" mass="70475">MQVNEHLQAILDTLPDKPGCYLMKNAQGRIIYVGKAVNLRARVRSYFHAGAHEQPKTQKLVSEIADIEWIVVGSELEALILEMNLIKRHRPRYNVRLKDDKRFPYIKVHWADPFPKITVTRQMVIDGSRYFGPYTSVWAVHQTLDLLRKIFPYLTCNREITVKDTRACLYYDIKLCSAPCIGAINQEDYRQLIDDLCQFLDGRTETVVQRLKQAMDAASEELQYEKAATIRDQLQAIDRVVERQKVVSSEQTDSDVIAMARADGEACVQVFFIRSGKLIGREYFILEGTEEEADQEVLAEFVKQFYAQAAFVPNTVLLPEELAEAKIISQWLKERKSGQKVEITVPHQDVNRELVEMAAENAVETLNALRTRWEADKNRQTVALTEIQEALNLSEPPNRIECYDISTTQGVASVGSMVVFEQGTPNKKLYRRFNIKSVLGQDDFASMEEVLTRRFRRWRTAYEAEKDVGKKPDPAFAILPDLLLVDGGKGQLSRAVAVLESYNLLDRVPIAALAEKEDELYIPGQHASITLERHSQGLYLLQRIRDEAHRFAITAHRKRRGQQGLASRLDVIPGIGPARRKALLNAFGSIEGIKQAPAEKIAEIKGITMELAQNIKLQLE</sequence>
<feature type="domain" description="UvrC family homology region profile" evidence="9">
    <location>
        <begin position="256"/>
        <end position="499"/>
    </location>
</feature>
<keyword evidence="1 6" id="KW-0963">Cytoplasm</keyword>
<dbReference type="GO" id="GO:0009380">
    <property type="term" value="C:excinuclease repair complex"/>
    <property type="evidence" value="ECO:0007669"/>
    <property type="project" value="InterPro"/>
</dbReference>
<dbReference type="PROSITE" id="PS50151">
    <property type="entry name" value="UVR"/>
    <property type="match status" value="1"/>
</dbReference>
<dbReference type="InterPro" id="IPR035901">
    <property type="entry name" value="GIY-YIG_endonuc_sf"/>
</dbReference>
<dbReference type="Gene3D" id="3.30.420.340">
    <property type="entry name" value="UvrC, RNAse H endonuclease domain"/>
    <property type="match status" value="1"/>
</dbReference>
<dbReference type="InterPro" id="IPR004791">
    <property type="entry name" value="UvrC"/>
</dbReference>
<dbReference type="Pfam" id="PF02151">
    <property type="entry name" value="UVR"/>
    <property type="match status" value="1"/>
</dbReference>
<dbReference type="PANTHER" id="PTHR30562">
    <property type="entry name" value="UVRC/OXIDOREDUCTASE"/>
    <property type="match status" value="1"/>
</dbReference>
<evidence type="ECO:0000259" key="8">
    <source>
        <dbReference type="PROSITE" id="PS50164"/>
    </source>
</evidence>
<dbReference type="KEGG" id="abat:CFX1CAM_1656"/>
<dbReference type="Proteomes" id="UP000195514">
    <property type="component" value="Chromosome I"/>
</dbReference>
<dbReference type="RefSeq" id="WP_087862546.1">
    <property type="nucleotide sequence ID" value="NZ_LT859958.1"/>
</dbReference>
<dbReference type="GO" id="GO:0005737">
    <property type="term" value="C:cytoplasm"/>
    <property type="evidence" value="ECO:0007669"/>
    <property type="project" value="UniProtKB-SubCell"/>
</dbReference>
<dbReference type="Gene3D" id="4.10.860.10">
    <property type="entry name" value="UVR domain"/>
    <property type="match status" value="1"/>
</dbReference>
<keyword evidence="5 6" id="KW-0234">DNA repair</keyword>
<dbReference type="InterPro" id="IPR047296">
    <property type="entry name" value="GIY-YIG_UvrC_Cho"/>
</dbReference>
<dbReference type="Pfam" id="PF08459">
    <property type="entry name" value="UvrC_RNaseH_dom"/>
    <property type="match status" value="1"/>
</dbReference>
<dbReference type="NCBIfam" id="NF001824">
    <property type="entry name" value="PRK00558.1-5"/>
    <property type="match status" value="1"/>
</dbReference>
<dbReference type="GO" id="GO:0006289">
    <property type="term" value="P:nucleotide-excision repair"/>
    <property type="evidence" value="ECO:0007669"/>
    <property type="project" value="UniProtKB-UniRule"/>
</dbReference>
<keyword evidence="6" id="KW-0742">SOS response</keyword>
<dbReference type="InterPro" id="IPR001943">
    <property type="entry name" value="UVR_dom"/>
</dbReference>
<dbReference type="GO" id="GO:0003677">
    <property type="term" value="F:DNA binding"/>
    <property type="evidence" value="ECO:0007669"/>
    <property type="project" value="UniProtKB-UniRule"/>
</dbReference>
<dbReference type="InterPro" id="IPR001162">
    <property type="entry name" value="UvrC_RNase_H_dom"/>
</dbReference>
<dbReference type="InterPro" id="IPR000305">
    <property type="entry name" value="GIY-YIG_endonuc"/>
</dbReference>
<keyword evidence="2 6" id="KW-0227">DNA damage</keyword>
<dbReference type="CDD" id="cd10434">
    <property type="entry name" value="GIY-YIG_UvrC_Cho"/>
    <property type="match status" value="1"/>
</dbReference>
<dbReference type="Pfam" id="PF01541">
    <property type="entry name" value="GIY-YIG"/>
    <property type="match status" value="1"/>
</dbReference>
<dbReference type="PANTHER" id="PTHR30562:SF1">
    <property type="entry name" value="UVRABC SYSTEM PROTEIN C"/>
    <property type="match status" value="1"/>
</dbReference>
<dbReference type="InterPro" id="IPR036876">
    <property type="entry name" value="UVR_dom_sf"/>
</dbReference>
<comment type="subunit">
    <text evidence="6">Interacts with UvrB in an incision complex.</text>
</comment>
<evidence type="ECO:0000256" key="3">
    <source>
        <dbReference type="ARBA" id="ARBA00022769"/>
    </source>
</evidence>
<evidence type="ECO:0000256" key="4">
    <source>
        <dbReference type="ARBA" id="ARBA00022881"/>
    </source>
</evidence>
<comment type="function">
    <text evidence="6">The UvrABC repair system catalyzes the recognition and processing of DNA lesions. UvrC both incises the 5' and 3' sides of the lesion. The N-terminal half is responsible for the 3' incision and the C-terminal half is responsible for the 5' incision.</text>
</comment>
<evidence type="ECO:0000313" key="10">
    <source>
        <dbReference type="EMBL" id="SMX54721.1"/>
    </source>
</evidence>
<evidence type="ECO:0000256" key="2">
    <source>
        <dbReference type="ARBA" id="ARBA00022763"/>
    </source>
</evidence>
<dbReference type="SMART" id="SM00465">
    <property type="entry name" value="GIYc"/>
    <property type="match status" value="1"/>
</dbReference>
<dbReference type="AlphaFoldDB" id="A0A1Y6K4V5"/>
<evidence type="ECO:0000256" key="1">
    <source>
        <dbReference type="ARBA" id="ARBA00022490"/>
    </source>
</evidence>
<dbReference type="InterPro" id="IPR010994">
    <property type="entry name" value="RuvA_2-like"/>
</dbReference>
<evidence type="ECO:0000256" key="5">
    <source>
        <dbReference type="ARBA" id="ARBA00023204"/>
    </source>
</evidence>
<organism evidence="10 11">
    <name type="scientific">Candidatus Brevifilum fermentans</name>
    <dbReference type="NCBI Taxonomy" id="1986204"/>
    <lineage>
        <taxon>Bacteria</taxon>
        <taxon>Bacillati</taxon>
        <taxon>Chloroflexota</taxon>
        <taxon>Anaerolineae</taxon>
        <taxon>Anaerolineales</taxon>
        <taxon>Anaerolineaceae</taxon>
        <taxon>Candidatus Brevifilum</taxon>
    </lineage>
</organism>
<comment type="similarity">
    <text evidence="6">Belongs to the UvrC family.</text>
</comment>
<gene>
    <name evidence="6 10" type="primary">uvrC</name>
    <name evidence="10" type="ORF">CFX1CAM_1656</name>
</gene>
<dbReference type="InterPro" id="IPR038476">
    <property type="entry name" value="UvrC_RNase_H_dom_sf"/>
</dbReference>
<dbReference type="PROSITE" id="PS50165">
    <property type="entry name" value="UVRC"/>
    <property type="match status" value="1"/>
</dbReference>
<evidence type="ECO:0000259" key="9">
    <source>
        <dbReference type="PROSITE" id="PS50165"/>
    </source>
</evidence>
<dbReference type="NCBIfam" id="TIGR00194">
    <property type="entry name" value="uvrC"/>
    <property type="match status" value="1"/>
</dbReference>
<keyword evidence="4 6" id="KW-0267">Excision nuclease</keyword>
<dbReference type="EMBL" id="LT859958">
    <property type="protein sequence ID" value="SMX54721.1"/>
    <property type="molecule type" value="Genomic_DNA"/>
</dbReference>
<comment type="subcellular location">
    <subcellularLocation>
        <location evidence="6">Cytoplasm</location>
    </subcellularLocation>
</comment>
<dbReference type="Pfam" id="PF22920">
    <property type="entry name" value="UvrC_RNaseH"/>
    <property type="match status" value="1"/>
</dbReference>
<evidence type="ECO:0000313" key="11">
    <source>
        <dbReference type="Proteomes" id="UP000195514"/>
    </source>
</evidence>
<accession>A0A1Y6K4V5</accession>
<dbReference type="PROSITE" id="PS50164">
    <property type="entry name" value="GIY_YIG"/>
    <property type="match status" value="1"/>
</dbReference>
<reference evidence="11" key="1">
    <citation type="submission" date="2017-05" db="EMBL/GenBank/DDBJ databases">
        <authorList>
            <person name="Kirkegaard R."/>
            <person name="Mcilroy J S."/>
        </authorList>
    </citation>
    <scope>NUCLEOTIDE SEQUENCE [LARGE SCALE GENOMIC DNA]</scope>
</reference>
<dbReference type="SUPFAM" id="SSF82771">
    <property type="entry name" value="GIY-YIG endonuclease"/>
    <property type="match status" value="1"/>
</dbReference>
<feature type="domain" description="GIY-YIG" evidence="8">
    <location>
        <begin position="16"/>
        <end position="95"/>
    </location>
</feature>
<dbReference type="FunFam" id="3.40.1440.10:FF:000001">
    <property type="entry name" value="UvrABC system protein C"/>
    <property type="match status" value="1"/>
</dbReference>
<dbReference type="GO" id="GO:0009381">
    <property type="term" value="F:excinuclease ABC activity"/>
    <property type="evidence" value="ECO:0007669"/>
    <property type="project" value="UniProtKB-UniRule"/>
</dbReference>
<dbReference type="Gene3D" id="3.40.1440.10">
    <property type="entry name" value="GIY-YIG endonuclease"/>
    <property type="match status" value="1"/>
</dbReference>
<dbReference type="SUPFAM" id="SSF47781">
    <property type="entry name" value="RuvA domain 2-like"/>
    <property type="match status" value="1"/>
</dbReference>
<protein>
    <recommendedName>
        <fullName evidence="6">UvrABC system protein C</fullName>
        <shortName evidence="6">Protein UvrC</shortName>
    </recommendedName>
    <alternativeName>
        <fullName evidence="6">Excinuclease ABC subunit C</fullName>
    </alternativeName>
</protein>
<dbReference type="OrthoDB" id="9804933at2"/>
<evidence type="ECO:0000256" key="6">
    <source>
        <dbReference type="HAMAP-Rule" id="MF_00203"/>
    </source>
</evidence>
<name>A0A1Y6K4V5_9CHLR</name>